<dbReference type="GO" id="GO:0071973">
    <property type="term" value="P:bacterial-type flagellum-dependent cell motility"/>
    <property type="evidence" value="ECO:0007669"/>
    <property type="project" value="InterPro"/>
</dbReference>
<evidence type="ECO:0000256" key="3">
    <source>
        <dbReference type="ARBA" id="ARBA00021897"/>
    </source>
</evidence>
<evidence type="ECO:0000256" key="5">
    <source>
        <dbReference type="ARBA" id="ARBA00022500"/>
    </source>
</evidence>
<comment type="similarity">
    <text evidence="2">Belongs to the FliN/MopA/SpaO family.</text>
</comment>
<dbReference type="Gene3D" id="2.30.330.10">
    <property type="entry name" value="SpoA-like"/>
    <property type="match status" value="1"/>
</dbReference>
<comment type="subcellular location">
    <subcellularLocation>
        <location evidence="1">Cell membrane</location>
        <topology evidence="1">Peripheral membrane protein</topology>
        <orientation evidence="1">Cytoplasmic side</orientation>
    </subcellularLocation>
</comment>
<dbReference type="eggNOG" id="COG1776">
    <property type="taxonomic scope" value="Bacteria"/>
</dbReference>
<dbReference type="NCBIfam" id="TIGR02480">
    <property type="entry name" value="fliN"/>
    <property type="match status" value="1"/>
</dbReference>
<reference evidence="11" key="1">
    <citation type="submission" date="2011-04" db="EMBL/GenBank/DDBJ databases">
        <title>The complete genome of Treponema brennaborense DSM 12168.</title>
        <authorList>
            <person name="Lucas S."/>
            <person name="Han J."/>
            <person name="Lapidus A."/>
            <person name="Bruce D."/>
            <person name="Goodwin L."/>
            <person name="Pitluck S."/>
            <person name="Peters L."/>
            <person name="Kyrpides N."/>
            <person name="Mavromatis K."/>
            <person name="Ivanova N."/>
            <person name="Mikhailova N."/>
            <person name="Pagani I."/>
            <person name="Teshima H."/>
            <person name="Detter J.C."/>
            <person name="Tapia R."/>
            <person name="Han C."/>
            <person name="Land M."/>
            <person name="Hauser L."/>
            <person name="Markowitz V."/>
            <person name="Cheng J.-F."/>
            <person name="Hugenholtz P."/>
            <person name="Woyke T."/>
            <person name="Wu D."/>
            <person name="Gronow S."/>
            <person name="Wellnitz S."/>
            <person name="Brambilla E."/>
            <person name="Klenk H.-P."/>
            <person name="Eisen J.A."/>
        </authorList>
    </citation>
    <scope>NUCLEOTIDE SEQUENCE [LARGE SCALE GENOMIC DNA]</scope>
    <source>
        <strain evidence="11">DSM 12168 / CIP 105900 / DD5/3</strain>
    </source>
</reference>
<protein>
    <recommendedName>
        <fullName evidence="3">Flagellar motor switch protein FliN</fullName>
    </recommendedName>
</protein>
<evidence type="ECO:0000256" key="1">
    <source>
        <dbReference type="ARBA" id="ARBA00004413"/>
    </source>
</evidence>
<evidence type="ECO:0000256" key="8">
    <source>
        <dbReference type="ARBA" id="ARBA00025044"/>
    </source>
</evidence>
<evidence type="ECO:0000256" key="2">
    <source>
        <dbReference type="ARBA" id="ARBA00009226"/>
    </source>
</evidence>
<dbReference type="GO" id="GO:0006935">
    <property type="term" value="P:chemotaxis"/>
    <property type="evidence" value="ECO:0007669"/>
    <property type="project" value="UniProtKB-KW"/>
</dbReference>
<dbReference type="PANTHER" id="PTHR43484">
    <property type="match status" value="1"/>
</dbReference>
<evidence type="ECO:0000256" key="7">
    <source>
        <dbReference type="ARBA" id="ARBA00023136"/>
    </source>
</evidence>
<dbReference type="InterPro" id="IPR001172">
    <property type="entry name" value="FliN_T3SS_HrcQb"/>
</dbReference>
<gene>
    <name evidence="10" type="ordered locus">Trebr_1599</name>
</gene>
<dbReference type="InterPro" id="IPR028976">
    <property type="entry name" value="CheC-like_sf"/>
</dbReference>
<dbReference type="Pfam" id="PF01052">
    <property type="entry name" value="FliMN_C"/>
    <property type="match status" value="1"/>
</dbReference>
<dbReference type="InterPro" id="IPR036429">
    <property type="entry name" value="SpoA-like_sf"/>
</dbReference>
<dbReference type="HOGENOM" id="CLU_033893_0_0_12"/>
<dbReference type="SUPFAM" id="SSF103039">
    <property type="entry name" value="CheC-like"/>
    <property type="match status" value="1"/>
</dbReference>
<keyword evidence="10" id="KW-0282">Flagellum</keyword>
<dbReference type="InterPro" id="IPR012826">
    <property type="entry name" value="FliN"/>
</dbReference>
<keyword evidence="6" id="KW-0283">Flagellar rotation</keyword>
<keyword evidence="10" id="KW-0966">Cell projection</keyword>
<keyword evidence="5" id="KW-0145">Chemotaxis</keyword>
<evidence type="ECO:0000256" key="6">
    <source>
        <dbReference type="ARBA" id="ARBA00022779"/>
    </source>
</evidence>
<sequence length="396" mass="41212">MSDGAISQDEIDALLAGVDMGGLSSSGSSSPSPAVHIDTGVLEQFAGKIKDTLAQNVGTMTGVQVDVGKPVAETLTRDQFLSKLPEVVVAVMADFSEGLHGDHLYVLSTDFAQKLTNLINKEENAELDDMALSVISEVVSQHTGAEITELTKTGKFPGLACNPGEPVNGPKAMVRFPQNTFVLFSYPVTIDGGAYTLWEAVAGSVGEQMSAALGGGAPAAAQQPAGMGGMSAGAADMSGMGMNMGMPQQMGNPGMGMNMGMPQQMGNPGMMNMGNMGMNMNGGFSAASMGMNAPNVQSLQFPGLQSGMSVTEQGNIGLIMDVYMEMTVELGRTKKQIKEILGMGEGTIIELDKLAGEPVDILVNHKPIAKGEVVVIDENFGVRVTEILSPIERVTG</sequence>
<dbReference type="EMBL" id="CP002696">
    <property type="protein sequence ID" value="AEE17022.1"/>
    <property type="molecule type" value="Genomic_DNA"/>
</dbReference>
<feature type="domain" description="Flagellar motor switch protein FliN-like C-terminal" evidence="9">
    <location>
        <begin position="319"/>
        <end position="388"/>
    </location>
</feature>
<dbReference type="STRING" id="906968.Trebr_1599"/>
<evidence type="ECO:0000313" key="10">
    <source>
        <dbReference type="EMBL" id="AEE17022.1"/>
    </source>
</evidence>
<organism evidence="10 11">
    <name type="scientific">Treponema brennaborense (strain DSM 12168 / CIP 105900 / DD5/3)</name>
    <dbReference type="NCBI Taxonomy" id="906968"/>
    <lineage>
        <taxon>Bacteria</taxon>
        <taxon>Pseudomonadati</taxon>
        <taxon>Spirochaetota</taxon>
        <taxon>Spirochaetia</taxon>
        <taxon>Spirochaetales</taxon>
        <taxon>Treponemataceae</taxon>
        <taxon>Treponema</taxon>
    </lineage>
</organism>
<dbReference type="eggNOG" id="COG1886">
    <property type="taxonomic scope" value="Bacteria"/>
</dbReference>
<dbReference type="InterPro" id="IPR051469">
    <property type="entry name" value="FliN/MopA/SpaO"/>
</dbReference>
<dbReference type="PANTHER" id="PTHR43484:SF1">
    <property type="entry name" value="FLAGELLAR MOTOR SWITCH PROTEIN FLIN"/>
    <property type="match status" value="1"/>
</dbReference>
<dbReference type="PRINTS" id="PR00956">
    <property type="entry name" value="FLGMOTORFLIN"/>
</dbReference>
<keyword evidence="10" id="KW-0969">Cilium</keyword>
<keyword evidence="11" id="KW-1185">Reference proteome</keyword>
<keyword evidence="4" id="KW-1003">Cell membrane</keyword>
<proteinExistence type="inferred from homology"/>
<evidence type="ECO:0000313" key="11">
    <source>
        <dbReference type="Proteomes" id="UP000006546"/>
    </source>
</evidence>
<dbReference type="KEGG" id="tbe:Trebr_1599"/>
<dbReference type="AlphaFoldDB" id="F4LPM6"/>
<name>F4LPM6_TREBD</name>
<dbReference type="SUPFAM" id="SSF101801">
    <property type="entry name" value="Surface presentation of antigens (SPOA)"/>
    <property type="match status" value="1"/>
</dbReference>
<dbReference type="RefSeq" id="WP_013758727.1">
    <property type="nucleotide sequence ID" value="NC_015500.1"/>
</dbReference>
<dbReference type="Proteomes" id="UP000006546">
    <property type="component" value="Chromosome"/>
</dbReference>
<evidence type="ECO:0000256" key="4">
    <source>
        <dbReference type="ARBA" id="ARBA00022475"/>
    </source>
</evidence>
<keyword evidence="7" id="KW-0472">Membrane</keyword>
<dbReference type="GO" id="GO:0003774">
    <property type="term" value="F:cytoskeletal motor activity"/>
    <property type="evidence" value="ECO:0007669"/>
    <property type="project" value="InterPro"/>
</dbReference>
<dbReference type="OrthoDB" id="9773459at2"/>
<dbReference type="InterPro" id="IPR001543">
    <property type="entry name" value="FliN-like_C"/>
</dbReference>
<dbReference type="GO" id="GO:0005886">
    <property type="term" value="C:plasma membrane"/>
    <property type="evidence" value="ECO:0007669"/>
    <property type="project" value="UniProtKB-SubCell"/>
</dbReference>
<comment type="function">
    <text evidence="8">FliM is one of three proteins (FliG, FliN, FliM) that forms the rotor-mounted switch complex (C ring), located at the base of the basal body. This complex interacts with the CheY and CheZ chemotaxis proteins, in addition to contacting components of the motor that determine the direction of flagellar rotation.</text>
</comment>
<dbReference type="GO" id="GO:0009425">
    <property type="term" value="C:bacterial-type flagellum basal body"/>
    <property type="evidence" value="ECO:0007669"/>
    <property type="project" value="InterPro"/>
</dbReference>
<accession>F4LPM6</accession>
<evidence type="ECO:0000259" key="9">
    <source>
        <dbReference type="Pfam" id="PF01052"/>
    </source>
</evidence>
<dbReference type="Gene3D" id="3.40.1550.10">
    <property type="entry name" value="CheC-like"/>
    <property type="match status" value="1"/>
</dbReference>